<reference evidence="7 8" key="1">
    <citation type="journal article" date="2019" name="Int. J. Syst. Evol. Microbiol.">
        <title>The Global Catalogue of Microorganisms (GCM) 10K type strain sequencing project: providing services to taxonomists for standard genome sequencing and annotation.</title>
        <authorList>
            <consortium name="The Broad Institute Genomics Platform"/>
            <consortium name="The Broad Institute Genome Sequencing Center for Infectious Disease"/>
            <person name="Wu L."/>
            <person name="Ma J."/>
        </authorList>
    </citation>
    <scope>NUCLEOTIDE SEQUENCE [LARGE SCALE GENOMIC DNA]</scope>
    <source>
        <strain evidence="7 8">JCM 10425</strain>
    </source>
</reference>
<protein>
    <submittedName>
        <fullName evidence="7">ABC transporter ATP-binding protein</fullName>
    </submittedName>
</protein>
<feature type="region of interest" description="Disordered" evidence="5">
    <location>
        <begin position="495"/>
        <end position="568"/>
    </location>
</feature>
<keyword evidence="4 7" id="KW-0067">ATP-binding</keyword>
<sequence length="568" mass="58848">MSDARVRLAGITKRFGPVVANDDVGLELRAGEVHAIVGENGAGKSTLMSVLYGSVRPDDGQILARGRGVTFGSPKDAIAAGIGMVHQHFQLFESLSVTDNVIYGAEPTRRGLLDRRAARARVATLVEEYGSTLDPAATVASLPMGLRQQVEIMKALYRGADVLILDEPTAVLTPAETALLFTSVRRLAERGTAIALVTHKLDEVMQVSDRVTVLRRGAVVASLATAATTPGKLAHLMTGRDIEAATNDAPHEPGAAVLEVTDLRASPVHVDRLTVRAGEIVGIAGVAGNGQSELVQAVVGLRSASGTVRIASADVSRADVRRRRAAGLAYVPEDRGAVGSARALSITENLAVGHFRTGWLKPARLREFAADLMRKHDVRGAGPDATVSSLSGGNAQKVVLARELEHRAPLLVAENPTQGVDIGAIEYIHRELLDYRAAGHGVLLVSNELSELIALADRVHVMVDGRFVAAFDRADLSEQRLGEAMTNAAEDAVTTALKPPDDPPAPPVRPTAAGTGDAGTDSAAGTGDAGTDSAAGTGDAGTGAAAAAPGAAHDSATTEGRPDGDARA</sequence>
<dbReference type="GO" id="GO:0005524">
    <property type="term" value="F:ATP binding"/>
    <property type="evidence" value="ECO:0007669"/>
    <property type="project" value="UniProtKB-KW"/>
</dbReference>
<dbReference type="EMBL" id="BAAAGX010000028">
    <property type="protein sequence ID" value="GAA0269359.1"/>
    <property type="molecule type" value="Genomic_DNA"/>
</dbReference>
<evidence type="ECO:0000313" key="8">
    <source>
        <dbReference type="Proteomes" id="UP001500967"/>
    </source>
</evidence>
<keyword evidence="3" id="KW-0547">Nucleotide-binding</keyword>
<dbReference type="PROSITE" id="PS50893">
    <property type="entry name" value="ABC_TRANSPORTER_2"/>
    <property type="match status" value="2"/>
</dbReference>
<dbReference type="Proteomes" id="UP001500967">
    <property type="component" value="Unassembled WGS sequence"/>
</dbReference>
<dbReference type="InterPro" id="IPR017871">
    <property type="entry name" value="ABC_transporter-like_CS"/>
</dbReference>
<name>A0ABN0V0N9_9ACTN</name>
<dbReference type="InterPro" id="IPR050107">
    <property type="entry name" value="ABC_carbohydrate_import_ATPase"/>
</dbReference>
<dbReference type="RefSeq" id="WP_344652813.1">
    <property type="nucleotide sequence ID" value="NZ_BAAAGX010000028.1"/>
</dbReference>
<keyword evidence="1" id="KW-0813">Transport</keyword>
<dbReference type="Gene3D" id="3.40.50.300">
    <property type="entry name" value="P-loop containing nucleotide triphosphate hydrolases"/>
    <property type="match status" value="2"/>
</dbReference>
<evidence type="ECO:0000259" key="6">
    <source>
        <dbReference type="PROSITE" id="PS50893"/>
    </source>
</evidence>
<feature type="compositionally biased region" description="Low complexity" evidence="5">
    <location>
        <begin position="510"/>
        <end position="558"/>
    </location>
</feature>
<evidence type="ECO:0000256" key="1">
    <source>
        <dbReference type="ARBA" id="ARBA00022448"/>
    </source>
</evidence>
<comment type="caution">
    <text evidence="7">The sequence shown here is derived from an EMBL/GenBank/DDBJ whole genome shotgun (WGS) entry which is preliminary data.</text>
</comment>
<dbReference type="PANTHER" id="PTHR43790">
    <property type="entry name" value="CARBOHYDRATE TRANSPORT ATP-BINDING PROTEIN MG119-RELATED"/>
    <property type="match status" value="1"/>
</dbReference>
<keyword evidence="8" id="KW-1185">Reference proteome</keyword>
<dbReference type="SUPFAM" id="SSF52540">
    <property type="entry name" value="P-loop containing nucleoside triphosphate hydrolases"/>
    <property type="match status" value="2"/>
</dbReference>
<dbReference type="CDD" id="cd03215">
    <property type="entry name" value="ABC_Carb_Monos_II"/>
    <property type="match status" value="1"/>
</dbReference>
<dbReference type="Pfam" id="PF00005">
    <property type="entry name" value="ABC_tran"/>
    <property type="match status" value="2"/>
</dbReference>
<evidence type="ECO:0000256" key="3">
    <source>
        <dbReference type="ARBA" id="ARBA00022741"/>
    </source>
</evidence>
<dbReference type="InterPro" id="IPR003439">
    <property type="entry name" value="ABC_transporter-like_ATP-bd"/>
</dbReference>
<gene>
    <name evidence="7" type="ORF">GCM10009539_65650</name>
</gene>
<evidence type="ECO:0000256" key="4">
    <source>
        <dbReference type="ARBA" id="ARBA00022840"/>
    </source>
</evidence>
<dbReference type="CDD" id="cd03216">
    <property type="entry name" value="ABC_Carb_Monos_I"/>
    <property type="match status" value="1"/>
</dbReference>
<proteinExistence type="predicted"/>
<organism evidence="7 8">
    <name type="scientific">Cryptosporangium japonicum</name>
    <dbReference type="NCBI Taxonomy" id="80872"/>
    <lineage>
        <taxon>Bacteria</taxon>
        <taxon>Bacillati</taxon>
        <taxon>Actinomycetota</taxon>
        <taxon>Actinomycetes</taxon>
        <taxon>Cryptosporangiales</taxon>
        <taxon>Cryptosporangiaceae</taxon>
        <taxon>Cryptosporangium</taxon>
    </lineage>
</organism>
<dbReference type="SMART" id="SM00382">
    <property type="entry name" value="AAA"/>
    <property type="match status" value="2"/>
</dbReference>
<evidence type="ECO:0000256" key="5">
    <source>
        <dbReference type="SAM" id="MobiDB-lite"/>
    </source>
</evidence>
<keyword evidence="2" id="KW-0677">Repeat</keyword>
<dbReference type="PANTHER" id="PTHR43790:SF9">
    <property type="entry name" value="GALACTOFURANOSE TRANSPORTER ATP-BINDING PROTEIN YTFR"/>
    <property type="match status" value="1"/>
</dbReference>
<dbReference type="InterPro" id="IPR027417">
    <property type="entry name" value="P-loop_NTPase"/>
</dbReference>
<feature type="domain" description="ABC transporter" evidence="6">
    <location>
        <begin position="237"/>
        <end position="489"/>
    </location>
</feature>
<evidence type="ECO:0000313" key="7">
    <source>
        <dbReference type="EMBL" id="GAA0269359.1"/>
    </source>
</evidence>
<dbReference type="PROSITE" id="PS00211">
    <property type="entry name" value="ABC_TRANSPORTER_1"/>
    <property type="match status" value="1"/>
</dbReference>
<feature type="domain" description="ABC transporter" evidence="6">
    <location>
        <begin position="6"/>
        <end position="241"/>
    </location>
</feature>
<dbReference type="InterPro" id="IPR003593">
    <property type="entry name" value="AAA+_ATPase"/>
</dbReference>
<evidence type="ECO:0000256" key="2">
    <source>
        <dbReference type="ARBA" id="ARBA00022737"/>
    </source>
</evidence>
<accession>A0ABN0V0N9</accession>